<accession>A0AAX4K3S9</accession>
<evidence type="ECO:0000313" key="1">
    <source>
        <dbReference type="EMBL" id="WWC91743.1"/>
    </source>
</evidence>
<evidence type="ECO:0000313" key="2">
    <source>
        <dbReference type="Proteomes" id="UP001355207"/>
    </source>
</evidence>
<sequence>MSASLLHLDDHLIKDIAFYLHQDNFIPLPSFHPHWSNLTSEIGFIVQKDFMNFRSTCRRIRDLCKLKGLHIRLQRWERLLEWKSDAPDTVRSAVRRLEIDILDVEIDEVIGENLLFIQALISFTNLEELIITKFPCCAPTFFADHIDARDPPQELLYNSLRKVRSYANMATCCFCYKHEIEKVLVPLMPDIQYLKLNDTKHAHETFVIWSSRHTGLITPIDTFFCKWDECAGHILLSSDVHLDFLSSNIRVLIIQPDERFVPVVPPLQFRARQRHDILKHWSLEFYSEFELHGDEVWDLSQFTDHDMSQGAWKYMENWLQFLESLGHLEVLDCMFTLTTDQRRPQLYDGTRRGSDRFETERQVKEYELNLRSAIVFAAQRNLDYIPNLQVGFFWEPYKISVDNRLVQEWYRWEWHQIKDRDGASHIKVCQLPELIKPNLSKDRIICEGI</sequence>
<proteinExistence type="predicted"/>
<dbReference type="EMBL" id="CP144106">
    <property type="protein sequence ID" value="WWC91743.1"/>
    <property type="molecule type" value="Genomic_DNA"/>
</dbReference>
<organism evidence="1 2">
    <name type="scientific">Kwoniella dendrophila CBS 6074</name>
    <dbReference type="NCBI Taxonomy" id="1295534"/>
    <lineage>
        <taxon>Eukaryota</taxon>
        <taxon>Fungi</taxon>
        <taxon>Dikarya</taxon>
        <taxon>Basidiomycota</taxon>
        <taxon>Agaricomycotina</taxon>
        <taxon>Tremellomycetes</taxon>
        <taxon>Tremellales</taxon>
        <taxon>Cryptococcaceae</taxon>
        <taxon>Kwoniella</taxon>
    </lineage>
</organism>
<dbReference type="RefSeq" id="XP_066078505.1">
    <property type="nucleotide sequence ID" value="XM_066222408.1"/>
</dbReference>
<gene>
    <name evidence="1" type="ORF">L201_006690</name>
</gene>
<dbReference type="GeneID" id="91097359"/>
<evidence type="ECO:0008006" key="3">
    <source>
        <dbReference type="Google" id="ProtNLM"/>
    </source>
</evidence>
<reference evidence="1 2" key="1">
    <citation type="submission" date="2024-01" db="EMBL/GenBank/DDBJ databases">
        <title>Comparative genomics of Cryptococcus and Kwoniella reveals pathogenesis evolution and contrasting modes of karyotype evolution via chromosome fusion or intercentromeric recombination.</title>
        <authorList>
            <person name="Coelho M.A."/>
            <person name="David-Palma M."/>
            <person name="Shea T."/>
            <person name="Bowers K."/>
            <person name="McGinley-Smith S."/>
            <person name="Mohammad A.W."/>
            <person name="Gnirke A."/>
            <person name="Yurkov A.M."/>
            <person name="Nowrousian M."/>
            <person name="Sun S."/>
            <person name="Cuomo C.A."/>
            <person name="Heitman J."/>
        </authorList>
    </citation>
    <scope>NUCLEOTIDE SEQUENCE [LARGE SCALE GENOMIC DNA]</scope>
    <source>
        <strain evidence="1 2">CBS 6074</strain>
    </source>
</reference>
<name>A0AAX4K3S9_9TREE</name>
<protein>
    <recommendedName>
        <fullName evidence="3">F-box domain-containing protein</fullName>
    </recommendedName>
</protein>
<keyword evidence="2" id="KW-1185">Reference proteome</keyword>
<dbReference type="AlphaFoldDB" id="A0AAX4K3S9"/>
<dbReference type="Proteomes" id="UP001355207">
    <property type="component" value="Chromosome 9"/>
</dbReference>